<evidence type="ECO:0000259" key="10">
    <source>
        <dbReference type="Pfam" id="PF14416"/>
    </source>
</evidence>
<organism evidence="11 12">
    <name type="scientific">Rhamnella rubrinervis</name>
    <dbReference type="NCBI Taxonomy" id="2594499"/>
    <lineage>
        <taxon>Eukaryota</taxon>
        <taxon>Viridiplantae</taxon>
        <taxon>Streptophyta</taxon>
        <taxon>Embryophyta</taxon>
        <taxon>Tracheophyta</taxon>
        <taxon>Spermatophyta</taxon>
        <taxon>Magnoliopsida</taxon>
        <taxon>eudicotyledons</taxon>
        <taxon>Gunneridae</taxon>
        <taxon>Pentapetalae</taxon>
        <taxon>rosids</taxon>
        <taxon>fabids</taxon>
        <taxon>Rosales</taxon>
        <taxon>Rhamnaceae</taxon>
        <taxon>rhamnoid group</taxon>
        <taxon>Rhamneae</taxon>
        <taxon>Rhamnella</taxon>
    </lineage>
</organism>
<comment type="caution">
    <text evidence="11">The sequence shown here is derived from an EMBL/GenBank/DDBJ whole genome shotgun (WGS) entry which is preliminary data.</text>
</comment>
<dbReference type="InterPro" id="IPR029962">
    <property type="entry name" value="TBL"/>
</dbReference>
<feature type="compositionally biased region" description="Polar residues" evidence="7">
    <location>
        <begin position="102"/>
        <end position="112"/>
    </location>
</feature>
<keyword evidence="4" id="KW-0735">Signal-anchor</keyword>
<gene>
    <name evidence="11" type="ORF">FNV43_RR23638</name>
</gene>
<dbReference type="PANTHER" id="PTHR32285:SF19">
    <property type="entry name" value="PROTEIN TRICHOME BIREFRINGENCE-LIKE 6"/>
    <property type="match status" value="1"/>
</dbReference>
<keyword evidence="12" id="KW-1185">Reference proteome</keyword>
<evidence type="ECO:0000256" key="3">
    <source>
        <dbReference type="ARBA" id="ARBA00022692"/>
    </source>
</evidence>
<proteinExistence type="inferred from homology"/>
<keyword evidence="6 8" id="KW-0472">Membrane</keyword>
<dbReference type="GO" id="GO:0016020">
    <property type="term" value="C:membrane"/>
    <property type="evidence" value="ECO:0007669"/>
    <property type="project" value="UniProtKB-SubCell"/>
</dbReference>
<comment type="subcellular location">
    <subcellularLocation>
        <location evidence="1">Membrane</location>
        <topology evidence="1">Single-pass membrane protein</topology>
    </subcellularLocation>
</comment>
<reference evidence="11" key="1">
    <citation type="submission" date="2020-03" db="EMBL/GenBank/DDBJ databases">
        <title>A high-quality chromosome-level genome assembly of a woody plant with both climbing and erect habits, Rhamnella rubrinervis.</title>
        <authorList>
            <person name="Lu Z."/>
            <person name="Yang Y."/>
            <person name="Zhu X."/>
            <person name="Sun Y."/>
        </authorList>
    </citation>
    <scope>NUCLEOTIDE SEQUENCE</scope>
    <source>
        <strain evidence="11">BYM</strain>
        <tissue evidence="11">Leaf</tissue>
    </source>
</reference>
<evidence type="ECO:0000313" key="11">
    <source>
        <dbReference type="EMBL" id="KAF3436546.1"/>
    </source>
</evidence>
<evidence type="ECO:0000313" key="12">
    <source>
        <dbReference type="Proteomes" id="UP000796880"/>
    </source>
</evidence>
<name>A0A8K0DXH7_9ROSA</name>
<evidence type="ECO:0000256" key="6">
    <source>
        <dbReference type="ARBA" id="ARBA00023136"/>
    </source>
</evidence>
<feature type="domain" description="Trichome birefringence-like N-terminal" evidence="10">
    <location>
        <begin position="125"/>
        <end position="173"/>
    </location>
</feature>
<protein>
    <recommendedName>
        <fullName evidence="13">Trichome birefringence-like N-terminal domain-containing protein</fullName>
    </recommendedName>
</protein>
<accession>A0A8K0DXH7</accession>
<dbReference type="Proteomes" id="UP000796880">
    <property type="component" value="Unassembled WGS sequence"/>
</dbReference>
<dbReference type="Pfam" id="PF14416">
    <property type="entry name" value="PMR5N"/>
    <property type="match status" value="1"/>
</dbReference>
<dbReference type="OrthoDB" id="630188at2759"/>
<dbReference type="AlphaFoldDB" id="A0A8K0DXH7"/>
<evidence type="ECO:0000256" key="1">
    <source>
        <dbReference type="ARBA" id="ARBA00004167"/>
    </source>
</evidence>
<dbReference type="Pfam" id="PF13839">
    <property type="entry name" value="PC-Esterase"/>
    <property type="match status" value="1"/>
</dbReference>
<feature type="region of interest" description="Disordered" evidence="7">
    <location>
        <begin position="102"/>
        <end position="121"/>
    </location>
</feature>
<dbReference type="GO" id="GO:0016413">
    <property type="term" value="F:O-acetyltransferase activity"/>
    <property type="evidence" value="ECO:0007669"/>
    <property type="project" value="InterPro"/>
</dbReference>
<evidence type="ECO:0000256" key="2">
    <source>
        <dbReference type="ARBA" id="ARBA00007727"/>
    </source>
</evidence>
<comment type="similarity">
    <text evidence="2">Belongs to the PC-esterase family. TBL subfamily.</text>
</comment>
<feature type="domain" description="Trichome birefringence-like C-terminal" evidence="9">
    <location>
        <begin position="174"/>
        <end position="455"/>
    </location>
</feature>
<evidence type="ECO:0000256" key="4">
    <source>
        <dbReference type="ARBA" id="ARBA00022968"/>
    </source>
</evidence>
<keyword evidence="5 8" id="KW-1133">Transmembrane helix</keyword>
<evidence type="ECO:0000259" key="9">
    <source>
        <dbReference type="Pfam" id="PF13839"/>
    </source>
</evidence>
<feature type="transmembrane region" description="Helical" evidence="8">
    <location>
        <begin position="16"/>
        <end position="38"/>
    </location>
</feature>
<evidence type="ECO:0000256" key="8">
    <source>
        <dbReference type="SAM" id="Phobius"/>
    </source>
</evidence>
<dbReference type="GO" id="GO:0005794">
    <property type="term" value="C:Golgi apparatus"/>
    <property type="evidence" value="ECO:0007669"/>
    <property type="project" value="TreeGrafter"/>
</dbReference>
<dbReference type="InterPro" id="IPR025846">
    <property type="entry name" value="TBL_N"/>
</dbReference>
<sequence length="462" mass="53057">MAMKKQRSFSFKPTRFLVFHFVIWSSVIFVILFIIWVIKASPSVPQETNLQFNKSSLVPITVQTLTGFSGNSSVTVVNSSIWIDTHVRQPENASGFGGISVTSGLQRQNNESKVPEDKETEGGDFKGRWVYDESYPLYTNSSCPFIDEGFNCQGNGRSDQNYIKWRWQPQDCEIPRFNATRMLELIRGKRLVFVGDSINRNQWESMLCMLFGAINDPKRVYETHGRRITKKKGNYSFKFVDHKCTVEFYATHFLVLERNARLGRKQKQILRIDAIDRSSSRWKAADILVFNTAHWWSHDKTKAGINYYEEEGQLLPRLDVSTAFRKAMTTWALWVDRHINPSKTQVFFRSSAPSHFSGGKWNSGGHCREATQPLQRTSITNVPEMNIIVEEVIKQMKTPVTILNITSLSGYRIDGHPSIYGKIPLQGKQYSSSIQDCSHWCLPGVPDSWNEILYAHLQSKRC</sequence>
<evidence type="ECO:0000256" key="7">
    <source>
        <dbReference type="SAM" id="MobiDB-lite"/>
    </source>
</evidence>
<dbReference type="PANTHER" id="PTHR32285">
    <property type="entry name" value="PROTEIN TRICHOME BIREFRINGENCE-LIKE 9-RELATED"/>
    <property type="match status" value="1"/>
</dbReference>
<dbReference type="EMBL" id="VOIH02000010">
    <property type="protein sequence ID" value="KAF3436546.1"/>
    <property type="molecule type" value="Genomic_DNA"/>
</dbReference>
<dbReference type="InterPro" id="IPR026057">
    <property type="entry name" value="TBL_C"/>
</dbReference>
<evidence type="ECO:0000256" key="5">
    <source>
        <dbReference type="ARBA" id="ARBA00022989"/>
    </source>
</evidence>
<keyword evidence="3 8" id="KW-0812">Transmembrane</keyword>
<evidence type="ECO:0008006" key="13">
    <source>
        <dbReference type="Google" id="ProtNLM"/>
    </source>
</evidence>